<comment type="caution">
    <text evidence="1">The sequence shown here is derived from an EMBL/GenBank/DDBJ whole genome shotgun (WGS) entry which is preliminary data.</text>
</comment>
<dbReference type="Proteomes" id="UP000178534">
    <property type="component" value="Unassembled WGS sequence"/>
</dbReference>
<accession>A0A1G2DGV7</accession>
<proteinExistence type="predicted"/>
<protein>
    <submittedName>
        <fullName evidence="1">Uncharacterized protein</fullName>
    </submittedName>
</protein>
<evidence type="ECO:0000313" key="2">
    <source>
        <dbReference type="Proteomes" id="UP000178534"/>
    </source>
</evidence>
<sequence length="70" mass="7894">MPTAKITGKRIPGWRIEFVKCIEGHIGHYDRKDLLTKQGVVCSVCNTPITLSVDEKRDLEILEEIAATKK</sequence>
<organism evidence="1 2">
    <name type="scientific">Candidatus Lloydbacteria bacterium RIFCSPLOWO2_01_FULL_50_20</name>
    <dbReference type="NCBI Taxonomy" id="1798665"/>
    <lineage>
        <taxon>Bacteria</taxon>
        <taxon>Candidatus Lloydiibacteriota</taxon>
    </lineage>
</organism>
<name>A0A1G2DGV7_9BACT</name>
<dbReference type="EMBL" id="MHLP01000018">
    <property type="protein sequence ID" value="OGZ12816.1"/>
    <property type="molecule type" value="Genomic_DNA"/>
</dbReference>
<dbReference type="AlphaFoldDB" id="A0A1G2DGV7"/>
<reference evidence="1 2" key="1">
    <citation type="journal article" date="2016" name="Nat. Commun.">
        <title>Thousands of microbial genomes shed light on interconnected biogeochemical processes in an aquifer system.</title>
        <authorList>
            <person name="Anantharaman K."/>
            <person name="Brown C.T."/>
            <person name="Hug L.A."/>
            <person name="Sharon I."/>
            <person name="Castelle C.J."/>
            <person name="Probst A.J."/>
            <person name="Thomas B.C."/>
            <person name="Singh A."/>
            <person name="Wilkins M.J."/>
            <person name="Karaoz U."/>
            <person name="Brodie E.L."/>
            <person name="Williams K.H."/>
            <person name="Hubbard S.S."/>
            <person name="Banfield J.F."/>
        </authorList>
    </citation>
    <scope>NUCLEOTIDE SEQUENCE [LARGE SCALE GENOMIC DNA]</scope>
</reference>
<evidence type="ECO:0000313" key="1">
    <source>
        <dbReference type="EMBL" id="OGZ12816.1"/>
    </source>
</evidence>
<gene>
    <name evidence="1" type="ORF">A2942_03550</name>
</gene>